<evidence type="ECO:0008006" key="8">
    <source>
        <dbReference type="Google" id="ProtNLM"/>
    </source>
</evidence>
<keyword evidence="2 5" id="KW-0812">Transmembrane</keyword>
<dbReference type="Gene3D" id="2.60.40.10">
    <property type="entry name" value="Immunoglobulins"/>
    <property type="match status" value="1"/>
</dbReference>
<evidence type="ECO:0000313" key="6">
    <source>
        <dbReference type="EMBL" id="KAL1005080.1"/>
    </source>
</evidence>
<dbReference type="PANTHER" id="PTHR11860">
    <property type="entry name" value="POLYMERIC-IMMUNOGLOBULIN RECEPTOR"/>
    <property type="match status" value="1"/>
</dbReference>
<comment type="caution">
    <text evidence="6">The sequence shown here is derived from an EMBL/GenBank/DDBJ whole genome shotgun (WGS) entry which is preliminary data.</text>
</comment>
<feature type="region of interest" description="Disordered" evidence="4">
    <location>
        <begin position="41"/>
        <end position="71"/>
    </location>
</feature>
<keyword evidence="3 5" id="KW-0472">Membrane</keyword>
<proteinExistence type="predicted"/>
<accession>A0ABD0XN14</accession>
<feature type="non-terminal residue" evidence="6">
    <location>
        <position position="1"/>
    </location>
</feature>
<keyword evidence="7" id="KW-1185">Reference proteome</keyword>
<organism evidence="6 7">
    <name type="scientific">Umbra pygmaea</name>
    <name type="common">Eastern mudminnow</name>
    <dbReference type="NCBI Taxonomy" id="75934"/>
    <lineage>
        <taxon>Eukaryota</taxon>
        <taxon>Metazoa</taxon>
        <taxon>Chordata</taxon>
        <taxon>Craniata</taxon>
        <taxon>Vertebrata</taxon>
        <taxon>Euteleostomi</taxon>
        <taxon>Actinopterygii</taxon>
        <taxon>Neopterygii</taxon>
        <taxon>Teleostei</taxon>
        <taxon>Protacanthopterygii</taxon>
        <taxon>Esociformes</taxon>
        <taxon>Umbridae</taxon>
        <taxon>Umbra</taxon>
    </lineage>
</organism>
<evidence type="ECO:0000256" key="4">
    <source>
        <dbReference type="SAM" id="MobiDB-lite"/>
    </source>
</evidence>
<evidence type="ECO:0000313" key="7">
    <source>
        <dbReference type="Proteomes" id="UP001557470"/>
    </source>
</evidence>
<dbReference type="InterPro" id="IPR036179">
    <property type="entry name" value="Ig-like_dom_sf"/>
</dbReference>
<feature type="transmembrane region" description="Helical" evidence="5">
    <location>
        <begin position="101"/>
        <end position="121"/>
    </location>
</feature>
<comment type="subcellular location">
    <subcellularLocation>
        <location evidence="1">Membrane</location>
    </subcellularLocation>
</comment>
<dbReference type="PANTHER" id="PTHR11860:SF87">
    <property type="entry name" value="CMRF35-LIKE MOLECULE 8"/>
    <property type="match status" value="1"/>
</dbReference>
<evidence type="ECO:0000256" key="5">
    <source>
        <dbReference type="SAM" id="Phobius"/>
    </source>
</evidence>
<evidence type="ECO:0000256" key="2">
    <source>
        <dbReference type="ARBA" id="ARBA00022692"/>
    </source>
</evidence>
<dbReference type="InterPro" id="IPR050671">
    <property type="entry name" value="CD300_family_receptors"/>
</dbReference>
<reference evidence="6 7" key="1">
    <citation type="submission" date="2024-06" db="EMBL/GenBank/DDBJ databases">
        <authorList>
            <person name="Pan Q."/>
            <person name="Wen M."/>
            <person name="Jouanno E."/>
            <person name="Zahm M."/>
            <person name="Klopp C."/>
            <person name="Cabau C."/>
            <person name="Louis A."/>
            <person name="Berthelot C."/>
            <person name="Parey E."/>
            <person name="Roest Crollius H."/>
            <person name="Montfort J."/>
            <person name="Robinson-Rechavi M."/>
            <person name="Bouchez O."/>
            <person name="Lampietro C."/>
            <person name="Lopez Roques C."/>
            <person name="Donnadieu C."/>
            <person name="Postlethwait J."/>
            <person name="Bobe J."/>
            <person name="Verreycken H."/>
            <person name="Guiguen Y."/>
        </authorList>
    </citation>
    <scope>NUCLEOTIDE SEQUENCE [LARGE SCALE GENOMIC DNA]</scope>
    <source>
        <strain evidence="6">Up_M1</strain>
        <tissue evidence="6">Testis</tissue>
    </source>
</reference>
<dbReference type="EMBL" id="JAGEUA010000002">
    <property type="protein sequence ID" value="KAL1005080.1"/>
    <property type="molecule type" value="Genomic_DNA"/>
</dbReference>
<protein>
    <recommendedName>
        <fullName evidence="8">Immunoglobulin subtype domain-containing protein</fullName>
    </recommendedName>
</protein>
<dbReference type="Proteomes" id="UP001557470">
    <property type="component" value="Unassembled WGS sequence"/>
</dbReference>
<evidence type="ECO:0000256" key="1">
    <source>
        <dbReference type="ARBA" id="ARBA00004370"/>
    </source>
</evidence>
<dbReference type="AlphaFoldDB" id="A0ABD0XN14"/>
<feature type="compositionally biased region" description="Polar residues" evidence="4">
    <location>
        <begin position="60"/>
        <end position="71"/>
    </location>
</feature>
<dbReference type="InterPro" id="IPR013783">
    <property type="entry name" value="Ig-like_fold"/>
</dbReference>
<gene>
    <name evidence="6" type="ORF">UPYG_G00054220</name>
</gene>
<dbReference type="GO" id="GO:0016020">
    <property type="term" value="C:membrane"/>
    <property type="evidence" value="ECO:0007669"/>
    <property type="project" value="UniProtKB-SubCell"/>
</dbReference>
<sequence>KRRLFTVTIRHLQLEDAGPYWCFIEAWTWNPKTELQLIVDRAPHIPPPPHPKPDPVTSRPVPSTTQPSTTNTMATEYTTVGIKGTFETTTASSQVVGTPGIITVCVSLAVLVLGLILILIYKCRRDRKASGPVTKPISSTQDSTYQILTVITQDSTYQTLNTT</sequence>
<dbReference type="SUPFAM" id="SSF48726">
    <property type="entry name" value="Immunoglobulin"/>
    <property type="match status" value="1"/>
</dbReference>
<name>A0ABD0XN14_UMBPY</name>
<evidence type="ECO:0000256" key="3">
    <source>
        <dbReference type="ARBA" id="ARBA00023136"/>
    </source>
</evidence>
<keyword evidence="5" id="KW-1133">Transmembrane helix</keyword>